<dbReference type="EMBL" id="MU825873">
    <property type="protein sequence ID" value="KAJ7387603.1"/>
    <property type="molecule type" value="Genomic_DNA"/>
</dbReference>
<evidence type="ECO:0000313" key="4">
    <source>
        <dbReference type="Proteomes" id="UP001163046"/>
    </source>
</evidence>
<organism evidence="3 4">
    <name type="scientific">Desmophyllum pertusum</name>
    <dbReference type="NCBI Taxonomy" id="174260"/>
    <lineage>
        <taxon>Eukaryota</taxon>
        <taxon>Metazoa</taxon>
        <taxon>Cnidaria</taxon>
        <taxon>Anthozoa</taxon>
        <taxon>Hexacorallia</taxon>
        <taxon>Scleractinia</taxon>
        <taxon>Caryophylliina</taxon>
        <taxon>Caryophylliidae</taxon>
        <taxon>Desmophyllum</taxon>
    </lineage>
</organism>
<accession>A0A9W9ZTE8</accession>
<proteinExistence type="predicted"/>
<sequence>MNRIVNRWYNPQISGQKKGILKEGVSNKGNLSASPLSRSGSYLGTLEKSVDFHCSFETDGSSEQDIDIPCTQPVSHDKILEGVVAFIEVRSNTENRFEGISKQMEMLGAMVVKKLTPEVTHVIFKDGKKTTRERALKKGVHVVSVLWVESCRQSGKRVSEDLFPVVAPEQAVTPLIVGRLKRTKSMQPKAFEEDVQNSADRGDKRRKRKLQAENLTPAAMVFCAETQDPYSPVTVNPPLTPHMVPDTPCHVLEISPPFTKTLSYGKVGTMYICICVQATD</sequence>
<keyword evidence="4" id="KW-1185">Reference proteome</keyword>
<dbReference type="AlphaFoldDB" id="A0A9W9ZTE8"/>
<feature type="region of interest" description="Disordered" evidence="1">
    <location>
        <begin position="188"/>
        <end position="208"/>
    </location>
</feature>
<dbReference type="PROSITE" id="PS50172">
    <property type="entry name" value="BRCT"/>
    <property type="match status" value="1"/>
</dbReference>
<dbReference type="CDD" id="cd17716">
    <property type="entry name" value="BRCT_microcephalin_rpt1"/>
    <property type="match status" value="1"/>
</dbReference>
<evidence type="ECO:0000256" key="1">
    <source>
        <dbReference type="SAM" id="MobiDB-lite"/>
    </source>
</evidence>
<evidence type="ECO:0000259" key="2">
    <source>
        <dbReference type="PROSITE" id="PS50172"/>
    </source>
</evidence>
<dbReference type="InterPro" id="IPR036420">
    <property type="entry name" value="BRCT_dom_sf"/>
</dbReference>
<dbReference type="Gene3D" id="3.40.50.10190">
    <property type="entry name" value="BRCT domain"/>
    <property type="match status" value="1"/>
</dbReference>
<protein>
    <submittedName>
        <fullName evidence="3">BRCA1 associated RING domain 1</fullName>
    </submittedName>
</protein>
<gene>
    <name evidence="3" type="primary">MCPH1_2</name>
    <name evidence="3" type="ORF">OS493_000938</name>
</gene>
<dbReference type="InterPro" id="IPR001357">
    <property type="entry name" value="BRCT_dom"/>
</dbReference>
<dbReference type="PANTHER" id="PTHR14625">
    <property type="entry name" value="MICROCEPHALIN"/>
    <property type="match status" value="1"/>
</dbReference>
<dbReference type="GO" id="GO:0000278">
    <property type="term" value="P:mitotic cell cycle"/>
    <property type="evidence" value="ECO:0007669"/>
    <property type="project" value="TreeGrafter"/>
</dbReference>
<reference evidence="3" key="1">
    <citation type="submission" date="2023-01" db="EMBL/GenBank/DDBJ databases">
        <title>Genome assembly of the deep-sea coral Lophelia pertusa.</title>
        <authorList>
            <person name="Herrera S."/>
            <person name="Cordes E."/>
        </authorList>
    </citation>
    <scope>NUCLEOTIDE SEQUENCE</scope>
    <source>
        <strain evidence="3">USNM1676648</strain>
        <tissue evidence="3">Polyp</tissue>
    </source>
</reference>
<name>A0A9W9ZTE8_9CNID</name>
<dbReference type="SMART" id="SM00292">
    <property type="entry name" value="BRCT"/>
    <property type="match status" value="1"/>
</dbReference>
<feature type="domain" description="BRCT" evidence="2">
    <location>
        <begin position="75"/>
        <end position="165"/>
    </location>
</feature>
<dbReference type="PANTHER" id="PTHR14625:SF3">
    <property type="entry name" value="MICROCEPHALIN"/>
    <property type="match status" value="1"/>
</dbReference>
<comment type="caution">
    <text evidence="3">The sequence shown here is derived from an EMBL/GenBank/DDBJ whole genome shotgun (WGS) entry which is preliminary data.</text>
</comment>
<evidence type="ECO:0000313" key="3">
    <source>
        <dbReference type="EMBL" id="KAJ7387603.1"/>
    </source>
</evidence>
<dbReference type="Proteomes" id="UP001163046">
    <property type="component" value="Unassembled WGS sequence"/>
</dbReference>
<dbReference type="Pfam" id="PF12738">
    <property type="entry name" value="PTCB-BRCT"/>
    <property type="match status" value="1"/>
</dbReference>
<dbReference type="InterPro" id="IPR022047">
    <property type="entry name" value="Microcephalin-like"/>
</dbReference>
<dbReference type="SUPFAM" id="SSF52113">
    <property type="entry name" value="BRCT domain"/>
    <property type="match status" value="1"/>
</dbReference>
<dbReference type="OrthoDB" id="5982347at2759"/>